<dbReference type="SUPFAM" id="SSF49373">
    <property type="entry name" value="Invasin/intimin cell-adhesion fragments"/>
    <property type="match status" value="4"/>
</dbReference>
<dbReference type="InterPro" id="IPR045197">
    <property type="entry name" value="NUP210-like"/>
</dbReference>
<dbReference type="InterPro" id="IPR003343">
    <property type="entry name" value="Big_2"/>
</dbReference>
<dbReference type="Proteomes" id="UP000719942">
    <property type="component" value="Unassembled WGS sequence"/>
</dbReference>
<organism evidence="3 4">
    <name type="scientific">Caproiciproducens faecalis</name>
    <dbReference type="NCBI Taxonomy" id="2820301"/>
    <lineage>
        <taxon>Bacteria</taxon>
        <taxon>Bacillati</taxon>
        <taxon>Bacillota</taxon>
        <taxon>Clostridia</taxon>
        <taxon>Eubacteriales</taxon>
        <taxon>Acutalibacteraceae</taxon>
        <taxon>Caproiciproducens</taxon>
    </lineage>
</organism>
<dbReference type="InterPro" id="IPR044060">
    <property type="entry name" value="Bacterial_rp_domain"/>
</dbReference>
<keyword evidence="1" id="KW-1133">Transmembrane helix</keyword>
<dbReference type="SMART" id="SM00635">
    <property type="entry name" value="BID_2"/>
    <property type="match status" value="4"/>
</dbReference>
<accession>A0ABS7DPQ1</accession>
<keyword evidence="1" id="KW-0812">Transmembrane</keyword>
<sequence>MKHRLKTILADKSGSTIIIIPFLVLGVIILGTTMWEYSRLNTVAQGSRDAVQSAITQACTEQYDQLYPGLREGYSGGYKLESTDWTENVDLININSKIDAKLGTSNGTKTSNGKTEYKISNMSVQLHNAPLAPDNPDITQQFIGTATYTLTVPLSFGWSALPPMVVPMKVTAGYSPQGELGAGDGDGSDDDGIPVTGVALNESALTLQKGEYASLSAEVSPDDATDPDVTWVSANDGVATVNRAGLVKGMDAGTTTVLAMSDGRMAECDVTVVNPVTHVALNKTNLKLNKGASETLVATVAPDNATDKSLWWTTSNSDICTIDANGKVTAVSPGTAEISVEARSGGVMATCQVTVESPVSGVSLNKTEMTLRPESSEKLTATVTPEDATNPGVMWASSSPEVCTVDQDGNVTAVRAGTSVISATAKDNVHMAQCTVTVTIPVTGVTLNKTIISIIKETSDILYATVWPADATNKAITWSSSNSAVCSVNQSGVITGTGVGTATITVTTQDGGFTANCVVEVKPNTYVVSANAVHGHVEGTGIYWAGMNVTLTAVPDYNYEFVSWTNSSGAVIGASTTYTIYNLSEDVTVTAHFKERAYRWTYETSSSYCSASDNSNTASLYANYSQNSSRKNGYGQVVYTFKEPVVLPAGSGIAVTIDWGDFFLVGGTVSVNDVQLAKPHNHYSYGSGTSDMYRYPSGITLNTITIRSDYGSREHYDSATIKVKVIPLDGKPFLMNFTGTSENQSWNEKFTCDDDWGSKYDHSVVNPSYINYTANTNYTDGSGYEVDYHYYKPLDIDRIEVTPSAVGDSSFNRGYFSFVLKDVNNNTKRFTSYVKPGSMDAQYACYMSSFTDASGNYVIPVQANLPARGYDTGGTNGNGGGSEYKGAIYVYGSADDSKICSMYFTWGTKCNTRVTIKVYLKDGTSYNING</sequence>
<gene>
    <name evidence="3" type="ORF">J5W02_10150</name>
</gene>
<feature type="domain" description="BIG2" evidence="2">
    <location>
        <begin position="194"/>
        <end position="271"/>
    </location>
</feature>
<evidence type="ECO:0000259" key="2">
    <source>
        <dbReference type="SMART" id="SM00635"/>
    </source>
</evidence>
<evidence type="ECO:0000313" key="3">
    <source>
        <dbReference type="EMBL" id="MBW7573173.1"/>
    </source>
</evidence>
<feature type="domain" description="BIG2" evidence="2">
    <location>
        <begin position="358"/>
        <end position="435"/>
    </location>
</feature>
<dbReference type="InterPro" id="IPR008964">
    <property type="entry name" value="Invasin/intimin_cell_adhesion"/>
</dbReference>
<feature type="transmembrane region" description="Helical" evidence="1">
    <location>
        <begin position="12"/>
        <end position="35"/>
    </location>
</feature>
<feature type="domain" description="BIG2" evidence="2">
    <location>
        <begin position="275"/>
        <end position="352"/>
    </location>
</feature>
<reference evidence="3 4" key="1">
    <citation type="submission" date="2021-03" db="EMBL/GenBank/DDBJ databases">
        <title>Caproiciproducens sp. nov. isolated from feces of cow.</title>
        <authorList>
            <person name="Choi J.-Y."/>
        </authorList>
    </citation>
    <scope>NUCLEOTIDE SEQUENCE [LARGE SCALE GENOMIC DNA]</scope>
    <source>
        <strain evidence="3 4">AGMB10547</strain>
    </source>
</reference>
<feature type="domain" description="BIG2" evidence="2">
    <location>
        <begin position="441"/>
        <end position="518"/>
    </location>
</feature>
<keyword evidence="4" id="KW-1185">Reference proteome</keyword>
<dbReference type="RefSeq" id="WP_219965565.1">
    <property type="nucleotide sequence ID" value="NZ_JAGFNZ010000003.1"/>
</dbReference>
<comment type="caution">
    <text evidence="3">The sequence shown here is derived from an EMBL/GenBank/DDBJ whole genome shotgun (WGS) entry which is preliminary data.</text>
</comment>
<dbReference type="PANTHER" id="PTHR23019:SF0">
    <property type="entry name" value="NUCLEAR PORE MEMBRANE GLYCOPROTEIN 210"/>
    <property type="match status" value="1"/>
</dbReference>
<dbReference type="PANTHER" id="PTHR23019">
    <property type="entry name" value="NUCLEAR PORE MEMBRANE GLYCOPROTEIN GP210-RELATED"/>
    <property type="match status" value="1"/>
</dbReference>
<keyword evidence="1" id="KW-0472">Membrane</keyword>
<evidence type="ECO:0000256" key="1">
    <source>
        <dbReference type="SAM" id="Phobius"/>
    </source>
</evidence>
<dbReference type="Pfam" id="PF02368">
    <property type="entry name" value="Big_2"/>
    <property type="match status" value="4"/>
</dbReference>
<evidence type="ECO:0000313" key="4">
    <source>
        <dbReference type="Proteomes" id="UP000719942"/>
    </source>
</evidence>
<dbReference type="EMBL" id="JAGFNZ010000003">
    <property type="protein sequence ID" value="MBW7573173.1"/>
    <property type="molecule type" value="Genomic_DNA"/>
</dbReference>
<dbReference type="Pfam" id="PF18998">
    <property type="entry name" value="Flg_new_2"/>
    <property type="match status" value="1"/>
</dbReference>
<name>A0ABS7DPQ1_9FIRM</name>
<proteinExistence type="predicted"/>
<protein>
    <submittedName>
        <fullName evidence="3">Ig-like domain-containing protein</fullName>
    </submittedName>
</protein>
<dbReference type="Gene3D" id="2.60.40.1080">
    <property type="match status" value="4"/>
</dbReference>